<comment type="caution">
    <text evidence="6">The sequence shown here is derived from an EMBL/GenBank/DDBJ whole genome shotgun (WGS) entry which is preliminary data.</text>
</comment>
<organism evidence="6 7">
    <name type="scientific">Astyanax mexicanus</name>
    <name type="common">Blind cave fish</name>
    <name type="synonym">Astyanax fasciatus mexicanus</name>
    <dbReference type="NCBI Taxonomy" id="7994"/>
    <lineage>
        <taxon>Eukaryota</taxon>
        <taxon>Metazoa</taxon>
        <taxon>Chordata</taxon>
        <taxon>Craniata</taxon>
        <taxon>Vertebrata</taxon>
        <taxon>Euteleostomi</taxon>
        <taxon>Actinopterygii</taxon>
        <taxon>Neopterygii</taxon>
        <taxon>Teleostei</taxon>
        <taxon>Ostariophysi</taxon>
        <taxon>Characiformes</taxon>
        <taxon>Characoidei</taxon>
        <taxon>Acestrorhamphidae</taxon>
        <taxon>Acestrorhamphinae</taxon>
        <taxon>Astyanax</taxon>
    </lineage>
</organism>
<evidence type="ECO:0000259" key="5">
    <source>
        <dbReference type="PROSITE" id="PS50835"/>
    </source>
</evidence>
<protein>
    <recommendedName>
        <fullName evidence="5">Ig-like domain-containing protein</fullName>
    </recommendedName>
</protein>
<dbReference type="SUPFAM" id="SSF48726">
    <property type="entry name" value="Immunoglobulin"/>
    <property type="match status" value="2"/>
</dbReference>
<feature type="domain" description="Ig-like" evidence="5">
    <location>
        <begin position="287"/>
        <end position="361"/>
    </location>
</feature>
<gene>
    <name evidence="6" type="ORF">AMEX_G3329</name>
</gene>
<evidence type="ECO:0000256" key="1">
    <source>
        <dbReference type="ARBA" id="ARBA00022729"/>
    </source>
</evidence>
<dbReference type="PANTHER" id="PTHR44337:SF20">
    <property type="entry name" value="CARCINOEMBRYONIC ANTIGEN-RELATED CELL ADHESION MOLECULE 5-RELATED"/>
    <property type="match status" value="1"/>
</dbReference>
<dbReference type="Gene3D" id="2.60.40.10">
    <property type="entry name" value="Immunoglobulins"/>
    <property type="match status" value="2"/>
</dbReference>
<keyword evidence="3" id="KW-0325">Glycoprotein</keyword>
<dbReference type="PROSITE" id="PS50835">
    <property type="entry name" value="IG_LIKE"/>
    <property type="match status" value="3"/>
</dbReference>
<feature type="domain" description="Ig-like" evidence="5">
    <location>
        <begin position="94"/>
        <end position="172"/>
    </location>
</feature>
<dbReference type="EMBL" id="JAICCE010000002">
    <property type="protein sequence ID" value="KAG9280597.1"/>
    <property type="molecule type" value="Genomic_DNA"/>
</dbReference>
<reference evidence="6 7" key="1">
    <citation type="submission" date="2021-07" db="EMBL/GenBank/DDBJ databases">
        <authorList>
            <person name="Imarazene B."/>
            <person name="Zahm M."/>
            <person name="Klopp C."/>
            <person name="Cabau C."/>
            <person name="Beille S."/>
            <person name="Jouanno E."/>
            <person name="Castinel A."/>
            <person name="Lluch J."/>
            <person name="Gil L."/>
            <person name="Kuchtly C."/>
            <person name="Lopez Roques C."/>
            <person name="Donnadieu C."/>
            <person name="Parrinello H."/>
            <person name="Journot L."/>
            <person name="Du K."/>
            <person name="Schartl M."/>
            <person name="Retaux S."/>
            <person name="Guiguen Y."/>
        </authorList>
    </citation>
    <scope>NUCLEOTIDE SEQUENCE [LARGE SCALE GENOMIC DNA]</scope>
    <source>
        <strain evidence="6">Pach_M1</strain>
        <tissue evidence="6">Testis</tissue>
    </source>
</reference>
<keyword evidence="2" id="KW-1015">Disulfide bond</keyword>
<dbReference type="PANTHER" id="PTHR44337">
    <property type="entry name" value="CARCINOEMBRYONIC ANTIGEN-RELATED CELL ADHESION MOLECULE 8"/>
    <property type="match status" value="1"/>
</dbReference>
<sequence length="574" mass="60399">YNFSVSLLDGPVGHTILGPDAVTVGVPSSFLCSAQCSPECSYAVSIDNHSVEQNELAFTLSHWEGSKTVTCTAQNSVTGSSSTVRKTLHILEGPVNISISGPQTLTPGETQRFLCTATCRPFCIYTWIVDGDSIAGSGDEVVFRPPLEATSGTLICKATNSVSGLFSTTVLKLSIPTLHISSSIKYVTITLIKISDCLSLSAGPEGLSFFGPDAVTVGVPSSIECFAQCSPECNYTIGFDGQSLEGNELAFTLKQWVSSITVTCTAKNPSTQKSSSISKTLQILEGPVNVSISGPITITPGESQRFLCSATCRPSCNYTWVVDGESVAGSGNEVIIKQPKEATAETLVCKATNSISGLFVTAIHKLGSLSKFFTGPEGLSFFGPDAVTVGVPSSIECFAQCSPECNYTIGFDGQSLEGNELAFTLKQWVSSITVTCTAKNPSTQKSSSISKTLQILEGPVNVSISGPFNITSGDGQQFLCSATCRPSCNYTWVVDGESVAGSGNEVIIKQSIEATAENLVCQATNSISGLFVTAIHEFSSSRDSAGSSSEKMELLPKLLFSCMMSVFLLVVIPS</sequence>
<accession>A0A8T2MBA5</accession>
<proteinExistence type="predicted"/>
<keyword evidence="1" id="KW-0732">Signal</keyword>
<evidence type="ECO:0000256" key="3">
    <source>
        <dbReference type="ARBA" id="ARBA00023180"/>
    </source>
</evidence>
<dbReference type="Proteomes" id="UP000752171">
    <property type="component" value="Unassembled WGS sequence"/>
</dbReference>
<dbReference type="AlphaFoldDB" id="A0A8T2MBA5"/>
<dbReference type="InterPro" id="IPR052598">
    <property type="entry name" value="IgSF_CEA-related"/>
</dbReference>
<dbReference type="InterPro" id="IPR003599">
    <property type="entry name" value="Ig_sub"/>
</dbReference>
<evidence type="ECO:0000313" key="7">
    <source>
        <dbReference type="Proteomes" id="UP000752171"/>
    </source>
</evidence>
<feature type="domain" description="Ig-like" evidence="5">
    <location>
        <begin position="459"/>
        <end position="533"/>
    </location>
</feature>
<dbReference type="SMART" id="SM00409">
    <property type="entry name" value="IG"/>
    <property type="match status" value="2"/>
</dbReference>
<dbReference type="InterPro" id="IPR007110">
    <property type="entry name" value="Ig-like_dom"/>
</dbReference>
<evidence type="ECO:0000313" key="6">
    <source>
        <dbReference type="EMBL" id="KAG9280597.1"/>
    </source>
</evidence>
<evidence type="ECO:0000256" key="2">
    <source>
        <dbReference type="ARBA" id="ARBA00023157"/>
    </source>
</evidence>
<dbReference type="InterPro" id="IPR036179">
    <property type="entry name" value="Ig-like_dom_sf"/>
</dbReference>
<feature type="non-terminal residue" evidence="6">
    <location>
        <position position="574"/>
    </location>
</feature>
<keyword evidence="4" id="KW-0393">Immunoglobulin domain</keyword>
<name>A0A8T2MBA5_ASTMX</name>
<dbReference type="InterPro" id="IPR013783">
    <property type="entry name" value="Ig-like_fold"/>
</dbReference>
<evidence type="ECO:0000256" key="4">
    <source>
        <dbReference type="ARBA" id="ARBA00023319"/>
    </source>
</evidence>